<gene>
    <name evidence="2" type="ORF">PAPOLLO_LOCUS24475</name>
</gene>
<feature type="region of interest" description="Disordered" evidence="1">
    <location>
        <begin position="83"/>
        <end position="105"/>
    </location>
</feature>
<feature type="compositionally biased region" description="Polar residues" evidence="1">
    <location>
        <begin position="83"/>
        <end position="93"/>
    </location>
</feature>
<organism evidence="2 3">
    <name type="scientific">Parnassius apollo</name>
    <name type="common">Apollo butterfly</name>
    <name type="synonym">Papilio apollo</name>
    <dbReference type="NCBI Taxonomy" id="110799"/>
    <lineage>
        <taxon>Eukaryota</taxon>
        <taxon>Metazoa</taxon>
        <taxon>Ecdysozoa</taxon>
        <taxon>Arthropoda</taxon>
        <taxon>Hexapoda</taxon>
        <taxon>Insecta</taxon>
        <taxon>Pterygota</taxon>
        <taxon>Neoptera</taxon>
        <taxon>Endopterygota</taxon>
        <taxon>Lepidoptera</taxon>
        <taxon>Glossata</taxon>
        <taxon>Ditrysia</taxon>
        <taxon>Papilionoidea</taxon>
        <taxon>Papilionidae</taxon>
        <taxon>Parnassiinae</taxon>
        <taxon>Parnassini</taxon>
        <taxon>Parnassius</taxon>
        <taxon>Parnassius</taxon>
    </lineage>
</organism>
<keyword evidence="3" id="KW-1185">Reference proteome</keyword>
<accession>A0A8S3Y2P9</accession>
<dbReference type="EMBL" id="CAJQZP010001468">
    <property type="protein sequence ID" value="CAG5049336.1"/>
    <property type="molecule type" value="Genomic_DNA"/>
</dbReference>
<proteinExistence type="predicted"/>
<evidence type="ECO:0000313" key="3">
    <source>
        <dbReference type="Proteomes" id="UP000691718"/>
    </source>
</evidence>
<name>A0A8S3Y2P9_PARAO</name>
<evidence type="ECO:0000313" key="2">
    <source>
        <dbReference type="EMBL" id="CAG5049336.1"/>
    </source>
</evidence>
<comment type="caution">
    <text evidence="2">The sequence shown here is derived from an EMBL/GenBank/DDBJ whole genome shotgun (WGS) entry which is preliminary data.</text>
</comment>
<sequence length="150" mass="17157">MSDTDVTDCEENLKNLSPSILTQNAANEWTGVIEQRNVQNPQSSNHITKLVDYSSLESYMDDLQEQLHMQTFLDINFRYSSPVPTTSGTSNIQPRPRLNSITSDSSEEEEITTFLKNFQYPSKLIVIYTSSSDSNERKFKPKIHRTCTNL</sequence>
<dbReference type="AlphaFoldDB" id="A0A8S3Y2P9"/>
<dbReference type="Proteomes" id="UP000691718">
    <property type="component" value="Unassembled WGS sequence"/>
</dbReference>
<evidence type="ECO:0000256" key="1">
    <source>
        <dbReference type="SAM" id="MobiDB-lite"/>
    </source>
</evidence>
<protein>
    <submittedName>
        <fullName evidence="2">(apollo) hypothetical protein</fullName>
    </submittedName>
</protein>
<reference evidence="2" key="1">
    <citation type="submission" date="2021-04" db="EMBL/GenBank/DDBJ databases">
        <authorList>
            <person name="Tunstrom K."/>
        </authorList>
    </citation>
    <scope>NUCLEOTIDE SEQUENCE</scope>
</reference>